<feature type="transmembrane region" description="Helical" evidence="1">
    <location>
        <begin position="243"/>
        <end position="260"/>
    </location>
</feature>
<feature type="transmembrane region" description="Helical" evidence="1">
    <location>
        <begin position="210"/>
        <end position="231"/>
    </location>
</feature>
<feature type="transmembrane region" description="Helical" evidence="1">
    <location>
        <begin position="115"/>
        <end position="135"/>
    </location>
</feature>
<proteinExistence type="predicted"/>
<evidence type="ECO:0000313" key="2">
    <source>
        <dbReference type="EMBL" id="KAK2170380.1"/>
    </source>
</evidence>
<comment type="caution">
    <text evidence="2">The sequence shown here is derived from an EMBL/GenBank/DDBJ whole genome shotgun (WGS) entry which is preliminary data.</text>
</comment>
<dbReference type="AlphaFoldDB" id="A0AAD9NHL8"/>
<gene>
    <name evidence="2" type="ORF">LSH36_3g21019</name>
</gene>
<reference evidence="2" key="1">
    <citation type="journal article" date="2023" name="Mol. Biol. Evol.">
        <title>Third-Generation Sequencing Reveals the Adaptive Role of the Epigenome in Three Deep-Sea Polychaetes.</title>
        <authorList>
            <person name="Perez M."/>
            <person name="Aroh O."/>
            <person name="Sun Y."/>
            <person name="Lan Y."/>
            <person name="Juniper S.K."/>
            <person name="Young C.R."/>
            <person name="Angers B."/>
            <person name="Qian P.Y."/>
        </authorList>
    </citation>
    <scope>NUCLEOTIDE SEQUENCE</scope>
    <source>
        <strain evidence="2">P08H-3</strain>
    </source>
</reference>
<sequence length="320" mass="36469">MTSNATIGDTSISSPNTGLLHYVALSSVSMATTTLLCVIKYSLYSYLKRTYYDHEAVACLERNITRYRHVRKERLSWYHSDLCCELIIFLTMASMGFYSLHFTTLLLKPFTGKEAFHSCEIFLCVALGCLSYRLIRLLLGSDMKPRFKLLQAYVVVAMVTYISIIVTSENTIIGVIGMFCQLSTLFHTLEKIYLELYTDIRYNGCFTSRFASSLHATSVVLFSLVLPLIYLCLAVKTESPFVMTYYSLAVLMFSVPYFIITKMLDVVHHLVISTCMDDSLLRVTERSQLVEPFSKKNTNFYASKTLIQSDISVEKMTRSL</sequence>
<keyword evidence="1" id="KW-1133">Transmembrane helix</keyword>
<accession>A0AAD9NHL8</accession>
<feature type="transmembrane region" description="Helical" evidence="1">
    <location>
        <begin position="82"/>
        <end position="103"/>
    </location>
</feature>
<feature type="transmembrane region" description="Helical" evidence="1">
    <location>
        <begin position="19"/>
        <end position="39"/>
    </location>
</feature>
<feature type="transmembrane region" description="Helical" evidence="1">
    <location>
        <begin position="147"/>
        <end position="166"/>
    </location>
</feature>
<protein>
    <submittedName>
        <fullName evidence="2">Uncharacterized protein</fullName>
    </submittedName>
</protein>
<dbReference type="EMBL" id="JAODUP010000003">
    <property type="protein sequence ID" value="KAK2170380.1"/>
    <property type="molecule type" value="Genomic_DNA"/>
</dbReference>
<organism evidence="2 3">
    <name type="scientific">Paralvinella palmiformis</name>
    <dbReference type="NCBI Taxonomy" id="53620"/>
    <lineage>
        <taxon>Eukaryota</taxon>
        <taxon>Metazoa</taxon>
        <taxon>Spiralia</taxon>
        <taxon>Lophotrochozoa</taxon>
        <taxon>Annelida</taxon>
        <taxon>Polychaeta</taxon>
        <taxon>Sedentaria</taxon>
        <taxon>Canalipalpata</taxon>
        <taxon>Terebellida</taxon>
        <taxon>Terebelliformia</taxon>
        <taxon>Alvinellidae</taxon>
        <taxon>Paralvinella</taxon>
    </lineage>
</organism>
<name>A0AAD9NHL8_9ANNE</name>
<evidence type="ECO:0000313" key="3">
    <source>
        <dbReference type="Proteomes" id="UP001208570"/>
    </source>
</evidence>
<keyword evidence="1" id="KW-0812">Transmembrane</keyword>
<dbReference type="Proteomes" id="UP001208570">
    <property type="component" value="Unassembled WGS sequence"/>
</dbReference>
<evidence type="ECO:0000256" key="1">
    <source>
        <dbReference type="SAM" id="Phobius"/>
    </source>
</evidence>
<keyword evidence="3" id="KW-1185">Reference proteome</keyword>
<keyword evidence="1" id="KW-0472">Membrane</keyword>